<dbReference type="EMBL" id="HBEA01013067">
    <property type="protein sequence ID" value="CAD8260432.1"/>
    <property type="molecule type" value="Transcribed_RNA"/>
</dbReference>
<reference evidence="3" key="1">
    <citation type="submission" date="2021-01" db="EMBL/GenBank/DDBJ databases">
        <authorList>
            <person name="Corre E."/>
            <person name="Pelletier E."/>
            <person name="Niang G."/>
            <person name="Scheremetjew M."/>
            <person name="Finn R."/>
            <person name="Kale V."/>
            <person name="Holt S."/>
            <person name="Cochrane G."/>
            <person name="Meng A."/>
            <person name="Brown T."/>
            <person name="Cohen L."/>
        </authorList>
    </citation>
    <scope>NUCLEOTIDE SEQUENCE</scope>
    <source>
        <strain evidence="3">CCMP2078</strain>
    </source>
</reference>
<feature type="region of interest" description="Disordered" evidence="1">
    <location>
        <begin position="549"/>
        <end position="579"/>
    </location>
</feature>
<name>A0A6U0V6F8_9STRA</name>
<evidence type="ECO:0008006" key="4">
    <source>
        <dbReference type="Google" id="ProtNLM"/>
    </source>
</evidence>
<evidence type="ECO:0000313" key="2">
    <source>
        <dbReference type="EMBL" id="CAD8260432.1"/>
    </source>
</evidence>
<sequence length="579" mass="65595">MVGSDESMLVVPRAAANDKLWMSGKVRSVYGYARPRMDEALNAEVLYLLNNPSSPPVAQVAIVEAGEAPPPLPTVRAMPTGGCLIMYSPQFARFVSPEAQMPEPNDNLHFALCLLLKMPVVDRTGVIVDPTVRVRVLSPIPKGPFDNSPLSMDVQYTTHGNVTLQVALPKEALHKSSLWPRAVTICRETSLFDLIEQRAAKIFDMASALPSAERRIDLLWSGGIDSTTALAAFLHFPETSFRQRGVRVRLFYNASSIAEFPVLGNWLRGNCGPGRRVPHFELYRIPDDSPIADNIDLTSGITVTGEYGDQIFGSILMAGAFKKEPSFIFKGTKANRRRLIGSELQDPWREGVRERLQEMNILREDRIDALMALLVKQASQCPFDIRTKFDWLWWINFSMKYQYVGLRLLNRVQDLSRAKADRLVHFFGGDEFQLWALSERNHQFKFPRKATNRAPHGFRTFPMYKILLKAYIAFKCEYVSVRGRTNYFNNKEKVGSLKHIPSYNFAMDDEYNVFSFGGFSISRSAMQETYGDSLQRFLYNGQPVVEAVEQPRPATAEEGPLRYGPAPFRGEEEKKKEKR</sequence>
<protein>
    <recommendedName>
        <fullName evidence="4">Asparagine synthetase domain-containing protein</fullName>
    </recommendedName>
</protein>
<organism evidence="3">
    <name type="scientific">Pinguiococcus pyrenoidosus</name>
    <dbReference type="NCBI Taxonomy" id="172671"/>
    <lineage>
        <taxon>Eukaryota</taxon>
        <taxon>Sar</taxon>
        <taxon>Stramenopiles</taxon>
        <taxon>Ochrophyta</taxon>
        <taxon>Pinguiophyceae</taxon>
        <taxon>Pinguiochrysidales</taxon>
        <taxon>Pinguiochrysidaceae</taxon>
        <taxon>Pinguiococcus</taxon>
    </lineage>
</organism>
<evidence type="ECO:0000256" key="1">
    <source>
        <dbReference type="SAM" id="MobiDB-lite"/>
    </source>
</evidence>
<dbReference type="EMBL" id="HBEA01013068">
    <property type="protein sequence ID" value="CAD8260433.1"/>
    <property type="molecule type" value="Transcribed_RNA"/>
</dbReference>
<gene>
    <name evidence="2" type="ORF">PPYR1160_LOCUS9934</name>
    <name evidence="3" type="ORF">PPYR1160_LOCUS9935</name>
</gene>
<dbReference type="AlphaFoldDB" id="A0A6U0V6F8"/>
<evidence type="ECO:0000313" key="3">
    <source>
        <dbReference type="EMBL" id="CAD8260433.1"/>
    </source>
</evidence>
<accession>A0A6U0V6F8</accession>
<feature type="compositionally biased region" description="Basic and acidic residues" evidence="1">
    <location>
        <begin position="569"/>
        <end position="579"/>
    </location>
</feature>
<proteinExistence type="predicted"/>